<organism evidence="1">
    <name type="scientific">bioreactor metagenome</name>
    <dbReference type="NCBI Taxonomy" id="1076179"/>
    <lineage>
        <taxon>unclassified sequences</taxon>
        <taxon>metagenomes</taxon>
        <taxon>ecological metagenomes</taxon>
    </lineage>
</organism>
<dbReference type="EMBL" id="VSSQ01040755">
    <property type="protein sequence ID" value="MPM94060.1"/>
    <property type="molecule type" value="Genomic_DNA"/>
</dbReference>
<dbReference type="AlphaFoldDB" id="A0A645DX12"/>
<gene>
    <name evidence="1" type="ORF">SDC9_141203</name>
</gene>
<sequence length="160" mass="18361">MIGQHCKLAVFRGFCRDFLRTEHAAIFQTDYFRIVEEAGKTACQSIVELARGIILHFYFKERGRKRRVCGVHRNERIKRSHGHLSREFDLTKTNFGKRIFTIESNIPEMRNTRKQTRKRSVSETGKSGLGILPGKIGLLITVENPEINKSAMGFGLDHEA</sequence>
<accession>A0A645DX12</accession>
<reference evidence="1" key="1">
    <citation type="submission" date="2019-08" db="EMBL/GenBank/DDBJ databases">
        <authorList>
            <person name="Kucharzyk K."/>
            <person name="Murdoch R.W."/>
            <person name="Higgins S."/>
            <person name="Loffler F."/>
        </authorList>
    </citation>
    <scope>NUCLEOTIDE SEQUENCE</scope>
</reference>
<comment type="caution">
    <text evidence="1">The sequence shown here is derived from an EMBL/GenBank/DDBJ whole genome shotgun (WGS) entry which is preliminary data.</text>
</comment>
<evidence type="ECO:0000313" key="1">
    <source>
        <dbReference type="EMBL" id="MPM94060.1"/>
    </source>
</evidence>
<name>A0A645DX12_9ZZZZ</name>
<protein>
    <submittedName>
        <fullName evidence="1">Uncharacterized protein</fullName>
    </submittedName>
</protein>
<proteinExistence type="predicted"/>